<proteinExistence type="predicted"/>
<evidence type="ECO:0000313" key="2">
    <source>
        <dbReference type="RefSeq" id="XP_073913185.1"/>
    </source>
</evidence>
<protein>
    <submittedName>
        <fullName evidence="2">WD repeat-containing protein 88</fullName>
    </submittedName>
</protein>
<gene>
    <name evidence="2" type="primary">Wdr88</name>
</gene>
<dbReference type="RefSeq" id="XP_073913185.1">
    <property type="nucleotide sequence ID" value="XM_074057084.1"/>
</dbReference>
<evidence type="ECO:0000313" key="1">
    <source>
        <dbReference type="Proteomes" id="UP001732720"/>
    </source>
</evidence>
<dbReference type="Proteomes" id="UP001732720">
    <property type="component" value="Chromosome 16"/>
</dbReference>
<sequence length="488" mass="54119">MASPPSSRKSSAQSRKTSSISSNWASTGRSGSLLSGSRRVSGESRKGPTVSGSSYRPRKVPWATLVRALGRFKLFLPEIRRDQLLAAYDPLALDEVPQPWAEQDTTSQKTFWGDHQQLSKIPFKTLHGHEQAVSSCHFCVDDTKLLSGSYDCTVKLWDALDGSVIRDFQQRPSAPVLECSVTADSRRIVASSYDKSVRAWDVETGKLLWKVRHNTFIVSCKFSPDGKYVALALDLDRALCIMDSKDVRSVIRVKDHHRKSIMACSFDPDSQKVASVSLDGSIKIWDVTSQATLLSIKKAHANAISNCCFTFSGHFLCTSSWDKTLKIWNIHSGELRNRGACVTLVQGHAGSVSTCHVSRDSSLLISGGLDKTVAIWDVGEGYRKLSLKGHDDWVTDVAISNNKKWILSASKDKTMRLWNIEEIDQIPLVKENKKARGFKVKQCKGCDRPFSIHEGDDPSEVTKCVFCRTDERNQQAEASSSGEESKDA</sequence>
<accession>A0AC58L7R5</accession>
<name>A0AC58L7R5_CASCN</name>
<reference evidence="2" key="1">
    <citation type="submission" date="2025-08" db="UniProtKB">
        <authorList>
            <consortium name="RefSeq"/>
        </authorList>
    </citation>
    <scope>IDENTIFICATION</scope>
</reference>
<organism evidence="1 2">
    <name type="scientific">Castor canadensis</name>
    <name type="common">American beaver</name>
    <dbReference type="NCBI Taxonomy" id="51338"/>
    <lineage>
        <taxon>Eukaryota</taxon>
        <taxon>Metazoa</taxon>
        <taxon>Chordata</taxon>
        <taxon>Craniata</taxon>
        <taxon>Vertebrata</taxon>
        <taxon>Euteleostomi</taxon>
        <taxon>Mammalia</taxon>
        <taxon>Eutheria</taxon>
        <taxon>Euarchontoglires</taxon>
        <taxon>Glires</taxon>
        <taxon>Rodentia</taxon>
        <taxon>Castorimorpha</taxon>
        <taxon>Castoridae</taxon>
        <taxon>Castor</taxon>
    </lineage>
</organism>
<keyword evidence="1" id="KW-1185">Reference proteome</keyword>